<reference evidence="1 2" key="1">
    <citation type="journal article" date="2018" name="Mol. Biol. Evol.">
        <title>Analysis of the draft genome of the red seaweed Gracilariopsis chorda provides insights into genome size evolution in Rhodophyta.</title>
        <authorList>
            <person name="Lee J."/>
            <person name="Yang E.C."/>
            <person name="Graf L."/>
            <person name="Yang J.H."/>
            <person name="Qiu H."/>
            <person name="Zel Zion U."/>
            <person name="Chan C.X."/>
            <person name="Stephens T.G."/>
            <person name="Weber A.P.M."/>
            <person name="Boo G.H."/>
            <person name="Boo S.M."/>
            <person name="Kim K.M."/>
            <person name="Shin Y."/>
            <person name="Jung M."/>
            <person name="Lee S.J."/>
            <person name="Yim H.S."/>
            <person name="Lee J.H."/>
            <person name="Bhattacharya D."/>
            <person name="Yoon H.S."/>
        </authorList>
    </citation>
    <scope>NUCLEOTIDE SEQUENCE [LARGE SCALE GENOMIC DNA]</scope>
    <source>
        <strain evidence="1 2">SKKU-2015</strain>
        <tissue evidence="1">Whole body</tissue>
    </source>
</reference>
<dbReference type="EMBL" id="NBIV01000071">
    <property type="protein sequence ID" value="PXF45073.1"/>
    <property type="molecule type" value="Genomic_DNA"/>
</dbReference>
<dbReference type="InterPro" id="IPR038672">
    <property type="entry name" value="CpcT/CpeT_sf"/>
</dbReference>
<keyword evidence="2" id="KW-1185">Reference proteome</keyword>
<dbReference type="GO" id="GO:0016829">
    <property type="term" value="F:lyase activity"/>
    <property type="evidence" value="ECO:0007669"/>
    <property type="project" value="InterPro"/>
</dbReference>
<dbReference type="Gene3D" id="2.40.128.590">
    <property type="entry name" value="CpcT/CpeT domain"/>
    <property type="match status" value="1"/>
</dbReference>
<protein>
    <submittedName>
        <fullName evidence="1">Uncharacterized protein</fullName>
    </submittedName>
</protein>
<accession>A0A2V3ISH9</accession>
<dbReference type="InterPro" id="IPR010404">
    <property type="entry name" value="CpcT/CpeT"/>
</dbReference>
<dbReference type="Pfam" id="PF06206">
    <property type="entry name" value="CpeT"/>
    <property type="match status" value="1"/>
</dbReference>
<gene>
    <name evidence="1" type="ORF">BWQ96_05175</name>
</gene>
<evidence type="ECO:0000313" key="1">
    <source>
        <dbReference type="EMBL" id="PXF45073.1"/>
    </source>
</evidence>
<dbReference type="Proteomes" id="UP000247409">
    <property type="component" value="Unassembled WGS sequence"/>
</dbReference>
<evidence type="ECO:0000313" key="2">
    <source>
        <dbReference type="Proteomes" id="UP000247409"/>
    </source>
</evidence>
<dbReference type="AlphaFoldDB" id="A0A2V3ISH9"/>
<organism evidence="1 2">
    <name type="scientific">Gracilariopsis chorda</name>
    <dbReference type="NCBI Taxonomy" id="448386"/>
    <lineage>
        <taxon>Eukaryota</taxon>
        <taxon>Rhodophyta</taxon>
        <taxon>Florideophyceae</taxon>
        <taxon>Rhodymeniophycidae</taxon>
        <taxon>Gracilariales</taxon>
        <taxon>Gracilariaceae</taxon>
        <taxon>Gracilariopsis</taxon>
    </lineage>
</organism>
<comment type="caution">
    <text evidence="1">The sequence shown here is derived from an EMBL/GenBank/DDBJ whole genome shotgun (WGS) entry which is preliminary data.</text>
</comment>
<name>A0A2V3ISH9_9FLOR</name>
<sequence>MHSPAFLSSLPARLSPAPARARARPRISCTASPTATTPTLQRFLSWFRSDFDNYYQVAHDRSSGVSYSRIHEHVHCRLQPLLNEDLAPPGHAAVFATYYYNGNPDIVYRRRLYTLSDEEDAVEMRVYKMCFIHGLLVARANSNFDSLDMGSVNDPVLYEHLDGAQILWRYVEEHHPGSDLVANGPHFFGTMRHGSYTSRDSLRYEDELVLTKEDLWVRERVFNSDGVMVGGHRDGIPHKMRRVRRQDEIKWTLDFDLPDLNLPE</sequence>
<dbReference type="OrthoDB" id="10354056at2759"/>
<proteinExistence type="predicted"/>